<evidence type="ECO:0000313" key="3">
    <source>
        <dbReference type="Proteomes" id="UP001224775"/>
    </source>
</evidence>
<evidence type="ECO:0000256" key="1">
    <source>
        <dbReference type="SAM" id="Phobius"/>
    </source>
</evidence>
<proteinExistence type="predicted"/>
<dbReference type="Proteomes" id="UP001224775">
    <property type="component" value="Unassembled WGS sequence"/>
</dbReference>
<dbReference type="EMBL" id="JATAAI010000013">
    <property type="protein sequence ID" value="KAK1741428.1"/>
    <property type="molecule type" value="Genomic_DNA"/>
</dbReference>
<keyword evidence="1" id="KW-0812">Transmembrane</keyword>
<keyword evidence="1" id="KW-0472">Membrane</keyword>
<dbReference type="AlphaFoldDB" id="A0AAD8Y873"/>
<sequence length="238" mass="26712">MCNTTRLAVLVPYISAILFRRSVAWPKRRHIMKKEAAAFITRLPVRRFSVVTSAALLPSGNFDNFVDHSSSILASSTPSADVVGDALSTEDIVVGTILAFILAFSYSYLNGQSSSTSFVSWGNQIQKENESLEAETTDDDERVFDANNWKDISREENYVLYNTRVKSSLQKLNSKQKKSNYVNVDKTENKLVLVALLALFVPIFSVEFFFALSRQFLCEVGDPSDRIEFVQKLCSPVL</sequence>
<protein>
    <submittedName>
        <fullName evidence="2">Uncharacterized protein</fullName>
    </submittedName>
</protein>
<keyword evidence="3" id="KW-1185">Reference proteome</keyword>
<feature type="transmembrane region" description="Helical" evidence="1">
    <location>
        <begin position="191"/>
        <end position="212"/>
    </location>
</feature>
<evidence type="ECO:0000313" key="2">
    <source>
        <dbReference type="EMBL" id="KAK1741428.1"/>
    </source>
</evidence>
<name>A0AAD8Y873_9STRA</name>
<organism evidence="2 3">
    <name type="scientific">Skeletonema marinoi</name>
    <dbReference type="NCBI Taxonomy" id="267567"/>
    <lineage>
        <taxon>Eukaryota</taxon>
        <taxon>Sar</taxon>
        <taxon>Stramenopiles</taxon>
        <taxon>Ochrophyta</taxon>
        <taxon>Bacillariophyta</taxon>
        <taxon>Coscinodiscophyceae</taxon>
        <taxon>Thalassiosirophycidae</taxon>
        <taxon>Thalassiosirales</taxon>
        <taxon>Skeletonemataceae</taxon>
        <taxon>Skeletonema</taxon>
        <taxon>Skeletonema marinoi-dohrnii complex</taxon>
    </lineage>
</organism>
<reference evidence="2" key="1">
    <citation type="submission" date="2023-06" db="EMBL/GenBank/DDBJ databases">
        <title>Survivors Of The Sea: Transcriptome response of Skeletonema marinoi to long-term dormancy.</title>
        <authorList>
            <person name="Pinder M.I.M."/>
            <person name="Kourtchenko O."/>
            <person name="Robertson E.K."/>
            <person name="Larsson T."/>
            <person name="Maumus F."/>
            <person name="Osuna-Cruz C.M."/>
            <person name="Vancaester E."/>
            <person name="Stenow R."/>
            <person name="Vandepoele K."/>
            <person name="Ploug H."/>
            <person name="Bruchert V."/>
            <person name="Godhe A."/>
            <person name="Topel M."/>
        </authorList>
    </citation>
    <scope>NUCLEOTIDE SEQUENCE</scope>
    <source>
        <strain evidence="2">R05AC</strain>
    </source>
</reference>
<accession>A0AAD8Y873</accession>
<keyword evidence="1" id="KW-1133">Transmembrane helix</keyword>
<feature type="transmembrane region" description="Helical" evidence="1">
    <location>
        <begin position="92"/>
        <end position="109"/>
    </location>
</feature>
<gene>
    <name evidence="2" type="ORF">QTG54_007906</name>
</gene>
<comment type="caution">
    <text evidence="2">The sequence shown here is derived from an EMBL/GenBank/DDBJ whole genome shotgun (WGS) entry which is preliminary data.</text>
</comment>